<keyword evidence="3" id="KW-0029">Amino-acid transport</keyword>
<feature type="domain" description="Amino acid transporter transmembrane" evidence="7">
    <location>
        <begin position="35"/>
        <end position="406"/>
    </location>
</feature>
<protein>
    <recommendedName>
        <fullName evidence="7">Amino acid transporter transmembrane domain-containing protein</fullName>
    </recommendedName>
</protein>
<sequence length="414" mass="45591">MGSTENSLKIPFIESLNFCEEHVIKVDNNFQENANSSFLISVINMTGLLIGLGQLSTAYALENGGWASCVLLSIGCGCGISCNYNYTDIAYQAFGTNGEIIALSFIYLDIFMALVSFTISMNDNLNILVSGTHLNFSWFSLSTSQTLTLIAILVSLPTVWMRDSKISFISTFGIFLSLSICVSVGFTAVFGGVKANKPIPVLRLENILPVSGLYIFSFASHMVMPDIYRSMKDPSRITEVSIMSFGIVTFIYTVLGFMGAKMFGPEVRSQITLSMPENLIFTEIALWATALTPITKYVFLVAPVASQVERNFPSWMSFSMKTVIRNTVGSLFFIFVLVLALTILFFEKVLGLTGSLVSVGISMILPCFFYLKIYWPQISVLNLVLHFTIITACTIVGVLGTISNIKSLIETLTW</sequence>
<dbReference type="EMBL" id="JAJJMB010011780">
    <property type="protein sequence ID" value="KAI3899107.1"/>
    <property type="molecule type" value="Genomic_DNA"/>
</dbReference>
<feature type="transmembrane region" description="Helical" evidence="6">
    <location>
        <begin position="38"/>
        <end position="59"/>
    </location>
</feature>
<feature type="transmembrane region" description="Helical" evidence="6">
    <location>
        <begin position="139"/>
        <end position="160"/>
    </location>
</feature>
<dbReference type="InterPro" id="IPR013057">
    <property type="entry name" value="AA_transpt_TM"/>
</dbReference>
<evidence type="ECO:0000256" key="2">
    <source>
        <dbReference type="ARBA" id="ARBA00022692"/>
    </source>
</evidence>
<keyword evidence="4 6" id="KW-1133">Transmembrane helix</keyword>
<dbReference type="PANTHER" id="PTHR22950">
    <property type="entry name" value="AMINO ACID TRANSPORTER"/>
    <property type="match status" value="1"/>
</dbReference>
<dbReference type="AlphaFoldDB" id="A0AAD4SFD2"/>
<reference evidence="8" key="1">
    <citation type="submission" date="2022-04" db="EMBL/GenBank/DDBJ databases">
        <title>A functionally conserved STORR gene fusion in Papaver species that diverged 16.8 million years ago.</title>
        <authorList>
            <person name="Catania T."/>
        </authorList>
    </citation>
    <scope>NUCLEOTIDE SEQUENCE</scope>
    <source>
        <strain evidence="8">S-188037</strain>
    </source>
</reference>
<dbReference type="GO" id="GO:0015179">
    <property type="term" value="F:L-amino acid transmembrane transporter activity"/>
    <property type="evidence" value="ECO:0007669"/>
    <property type="project" value="TreeGrafter"/>
</dbReference>
<comment type="caution">
    <text evidence="8">The sequence shown here is derived from an EMBL/GenBank/DDBJ whole genome shotgun (WGS) entry which is preliminary data.</text>
</comment>
<evidence type="ECO:0000313" key="8">
    <source>
        <dbReference type="EMBL" id="KAI3899107.1"/>
    </source>
</evidence>
<feature type="transmembrane region" description="Helical" evidence="6">
    <location>
        <begin position="284"/>
        <end position="305"/>
    </location>
</feature>
<feature type="transmembrane region" description="Helical" evidence="6">
    <location>
        <begin position="383"/>
        <end position="405"/>
    </location>
</feature>
<comment type="subcellular location">
    <subcellularLocation>
        <location evidence="1">Membrane</location>
        <topology evidence="1">Multi-pass membrane protein</topology>
    </subcellularLocation>
</comment>
<keyword evidence="5 6" id="KW-0472">Membrane</keyword>
<dbReference type="Pfam" id="PF01490">
    <property type="entry name" value="Aa_trans"/>
    <property type="match status" value="1"/>
</dbReference>
<keyword evidence="9" id="KW-1185">Reference proteome</keyword>
<evidence type="ECO:0000259" key="7">
    <source>
        <dbReference type="Pfam" id="PF01490"/>
    </source>
</evidence>
<feature type="transmembrane region" description="Helical" evidence="6">
    <location>
        <begin position="207"/>
        <end position="228"/>
    </location>
</feature>
<accession>A0AAD4SFD2</accession>
<proteinExistence type="predicted"/>
<name>A0AAD4SFD2_9MAGN</name>
<feature type="transmembrane region" description="Helical" evidence="6">
    <location>
        <begin position="326"/>
        <end position="346"/>
    </location>
</feature>
<feature type="transmembrane region" description="Helical" evidence="6">
    <location>
        <begin position="172"/>
        <end position="195"/>
    </location>
</feature>
<evidence type="ECO:0000256" key="1">
    <source>
        <dbReference type="ARBA" id="ARBA00004141"/>
    </source>
</evidence>
<organism evidence="8 9">
    <name type="scientific">Papaver atlanticum</name>
    <dbReference type="NCBI Taxonomy" id="357466"/>
    <lineage>
        <taxon>Eukaryota</taxon>
        <taxon>Viridiplantae</taxon>
        <taxon>Streptophyta</taxon>
        <taxon>Embryophyta</taxon>
        <taxon>Tracheophyta</taxon>
        <taxon>Spermatophyta</taxon>
        <taxon>Magnoliopsida</taxon>
        <taxon>Ranunculales</taxon>
        <taxon>Papaveraceae</taxon>
        <taxon>Papaveroideae</taxon>
        <taxon>Papaver</taxon>
    </lineage>
</organism>
<gene>
    <name evidence="8" type="ORF">MKW98_010419</name>
</gene>
<keyword evidence="2 6" id="KW-0812">Transmembrane</keyword>
<dbReference type="PANTHER" id="PTHR22950:SF696">
    <property type="entry name" value="AMINO ACID TRANSPORTER TRANSMEMBRANE DOMAIN-CONTAINING PROTEIN"/>
    <property type="match status" value="1"/>
</dbReference>
<feature type="transmembrane region" description="Helical" evidence="6">
    <location>
        <begin position="352"/>
        <end position="371"/>
    </location>
</feature>
<evidence type="ECO:0000256" key="4">
    <source>
        <dbReference type="ARBA" id="ARBA00022989"/>
    </source>
</evidence>
<feature type="transmembrane region" description="Helical" evidence="6">
    <location>
        <begin position="65"/>
        <end position="86"/>
    </location>
</feature>
<dbReference type="GO" id="GO:0005774">
    <property type="term" value="C:vacuolar membrane"/>
    <property type="evidence" value="ECO:0007669"/>
    <property type="project" value="TreeGrafter"/>
</dbReference>
<evidence type="ECO:0000256" key="3">
    <source>
        <dbReference type="ARBA" id="ARBA00022970"/>
    </source>
</evidence>
<keyword evidence="3" id="KW-0813">Transport</keyword>
<evidence type="ECO:0000256" key="5">
    <source>
        <dbReference type="ARBA" id="ARBA00023136"/>
    </source>
</evidence>
<evidence type="ECO:0000313" key="9">
    <source>
        <dbReference type="Proteomes" id="UP001202328"/>
    </source>
</evidence>
<evidence type="ECO:0000256" key="6">
    <source>
        <dbReference type="SAM" id="Phobius"/>
    </source>
</evidence>
<feature type="transmembrane region" description="Helical" evidence="6">
    <location>
        <begin position="240"/>
        <end position="264"/>
    </location>
</feature>
<dbReference type="Proteomes" id="UP001202328">
    <property type="component" value="Unassembled WGS sequence"/>
</dbReference>
<feature type="transmembrane region" description="Helical" evidence="6">
    <location>
        <begin position="98"/>
        <end position="119"/>
    </location>
</feature>